<keyword evidence="2" id="KW-1185">Reference proteome</keyword>
<protein>
    <submittedName>
        <fullName evidence="1">Uncharacterized protein</fullName>
    </submittedName>
</protein>
<evidence type="ECO:0000313" key="1">
    <source>
        <dbReference type="EMBL" id="MFC6013744.1"/>
    </source>
</evidence>
<gene>
    <name evidence="1" type="ORF">ACFP3H_22050</name>
</gene>
<sequence>HAEWTYSPTLIPTPTLTTLTTTWLQTLTHLATDLTTTDPTGLTPSDTAVPTLTQAEIDEFEAEWDL</sequence>
<evidence type="ECO:0000313" key="2">
    <source>
        <dbReference type="Proteomes" id="UP001596223"/>
    </source>
</evidence>
<proteinExistence type="predicted"/>
<feature type="non-terminal residue" evidence="1">
    <location>
        <position position="1"/>
    </location>
</feature>
<dbReference type="Proteomes" id="UP001596223">
    <property type="component" value="Unassembled WGS sequence"/>
</dbReference>
<reference evidence="2" key="1">
    <citation type="journal article" date="2019" name="Int. J. Syst. Evol. Microbiol.">
        <title>The Global Catalogue of Microorganisms (GCM) 10K type strain sequencing project: providing services to taxonomists for standard genome sequencing and annotation.</title>
        <authorList>
            <consortium name="The Broad Institute Genomics Platform"/>
            <consortium name="The Broad Institute Genome Sequencing Center for Infectious Disease"/>
            <person name="Wu L."/>
            <person name="Ma J."/>
        </authorList>
    </citation>
    <scope>NUCLEOTIDE SEQUENCE [LARGE SCALE GENOMIC DNA]</scope>
    <source>
        <strain evidence="2">CCUG 36956</strain>
    </source>
</reference>
<organism evidence="1 2">
    <name type="scientific">Nocardia lasii</name>
    <dbReference type="NCBI Taxonomy" id="1616107"/>
    <lineage>
        <taxon>Bacteria</taxon>
        <taxon>Bacillati</taxon>
        <taxon>Actinomycetota</taxon>
        <taxon>Actinomycetes</taxon>
        <taxon>Mycobacteriales</taxon>
        <taxon>Nocardiaceae</taxon>
        <taxon>Nocardia</taxon>
    </lineage>
</organism>
<dbReference type="EMBL" id="JBHSQN010000015">
    <property type="protein sequence ID" value="MFC6013744.1"/>
    <property type="molecule type" value="Genomic_DNA"/>
</dbReference>
<name>A0ABW1JXW5_9NOCA</name>
<accession>A0ABW1JXW5</accession>
<dbReference type="RefSeq" id="WP_378608874.1">
    <property type="nucleotide sequence ID" value="NZ_JBHSQN010000015.1"/>
</dbReference>
<comment type="caution">
    <text evidence="1">The sequence shown here is derived from an EMBL/GenBank/DDBJ whole genome shotgun (WGS) entry which is preliminary data.</text>
</comment>